<proteinExistence type="predicted"/>
<feature type="region of interest" description="Disordered" evidence="1">
    <location>
        <begin position="584"/>
        <end position="617"/>
    </location>
</feature>
<feature type="region of interest" description="Disordered" evidence="1">
    <location>
        <begin position="383"/>
        <end position="407"/>
    </location>
</feature>
<dbReference type="Pfam" id="PF05225">
    <property type="entry name" value="HTH_psq"/>
    <property type="match status" value="1"/>
</dbReference>
<feature type="compositionally biased region" description="Basic and acidic residues" evidence="1">
    <location>
        <begin position="691"/>
        <end position="703"/>
    </location>
</feature>
<dbReference type="Pfam" id="PF03184">
    <property type="entry name" value="DDE_1"/>
    <property type="match status" value="1"/>
</dbReference>
<dbReference type="PANTHER" id="PTHR19303">
    <property type="entry name" value="TRANSPOSON"/>
    <property type="match status" value="1"/>
</dbReference>
<organism evidence="4 5">
    <name type="scientific">Elysia marginata</name>
    <dbReference type="NCBI Taxonomy" id="1093978"/>
    <lineage>
        <taxon>Eukaryota</taxon>
        <taxon>Metazoa</taxon>
        <taxon>Spiralia</taxon>
        <taxon>Lophotrochozoa</taxon>
        <taxon>Mollusca</taxon>
        <taxon>Gastropoda</taxon>
        <taxon>Heterobranchia</taxon>
        <taxon>Euthyneura</taxon>
        <taxon>Panpulmonata</taxon>
        <taxon>Sacoglossa</taxon>
        <taxon>Placobranchoidea</taxon>
        <taxon>Plakobranchidae</taxon>
        <taxon>Elysia</taxon>
    </lineage>
</organism>
<evidence type="ECO:0000259" key="2">
    <source>
        <dbReference type="Pfam" id="PF03184"/>
    </source>
</evidence>
<feature type="compositionally biased region" description="Basic residues" evidence="1">
    <location>
        <begin position="704"/>
        <end position="713"/>
    </location>
</feature>
<dbReference type="GO" id="GO:0005634">
    <property type="term" value="C:nucleus"/>
    <property type="evidence" value="ECO:0007669"/>
    <property type="project" value="TreeGrafter"/>
</dbReference>
<feature type="compositionally biased region" description="Acidic residues" evidence="1">
    <location>
        <begin position="735"/>
        <end position="761"/>
    </location>
</feature>
<evidence type="ECO:0000313" key="4">
    <source>
        <dbReference type="EMBL" id="GFS27281.1"/>
    </source>
</evidence>
<feature type="domain" description="HTH psq-type" evidence="3">
    <location>
        <begin position="15"/>
        <end position="52"/>
    </location>
</feature>
<protein>
    <submittedName>
        <fullName evidence="4">Tigger transposable element-derived protein 6-like protein</fullName>
    </submittedName>
</protein>
<dbReference type="InterPro" id="IPR004875">
    <property type="entry name" value="DDE_SF_endonuclease_dom"/>
</dbReference>
<feature type="compositionally biased region" description="Polar residues" evidence="1">
    <location>
        <begin position="584"/>
        <end position="601"/>
    </location>
</feature>
<evidence type="ECO:0000259" key="3">
    <source>
        <dbReference type="Pfam" id="PF05225"/>
    </source>
</evidence>
<dbReference type="EMBL" id="BMAT01010474">
    <property type="protein sequence ID" value="GFS27281.1"/>
    <property type="molecule type" value="Genomic_DNA"/>
</dbReference>
<accession>A0AAV4K107</accession>
<evidence type="ECO:0000256" key="1">
    <source>
        <dbReference type="SAM" id="MobiDB-lite"/>
    </source>
</evidence>
<dbReference type="SUPFAM" id="SSF46689">
    <property type="entry name" value="Homeodomain-like"/>
    <property type="match status" value="1"/>
</dbReference>
<reference evidence="4 5" key="1">
    <citation type="journal article" date="2021" name="Elife">
        <title>Chloroplast acquisition without the gene transfer in kleptoplastic sea slugs, Plakobranchus ocellatus.</title>
        <authorList>
            <person name="Maeda T."/>
            <person name="Takahashi S."/>
            <person name="Yoshida T."/>
            <person name="Shimamura S."/>
            <person name="Takaki Y."/>
            <person name="Nagai Y."/>
            <person name="Toyoda A."/>
            <person name="Suzuki Y."/>
            <person name="Arimoto A."/>
            <person name="Ishii H."/>
            <person name="Satoh N."/>
            <person name="Nishiyama T."/>
            <person name="Hasebe M."/>
            <person name="Maruyama T."/>
            <person name="Minagawa J."/>
            <person name="Obokata J."/>
            <person name="Shigenobu S."/>
        </authorList>
    </citation>
    <scope>NUCLEOTIDE SEQUENCE [LARGE SCALE GENOMIC DNA]</scope>
</reference>
<dbReference type="Proteomes" id="UP000762676">
    <property type="component" value="Unassembled WGS sequence"/>
</dbReference>
<name>A0AAV4K107_9GAST</name>
<dbReference type="InterPro" id="IPR007889">
    <property type="entry name" value="HTH_Psq"/>
</dbReference>
<feature type="domain" description="DDE-1" evidence="2">
    <location>
        <begin position="200"/>
        <end position="336"/>
    </location>
</feature>
<sequence>MASNPKSENYMRSVQEAIDLVRTGETVATASRVFGIPYNTLRDKMIGRRPMVAKSKYLLTNEEECQLVDWVQGYAERCTYDNIKDKVRDILALRGASTRTKDGRPCRDWIQCFMKRHPEVSGRTTQPLGKERARVSSAEVQQWFTDMKKYLDGKDPSLLNSPDRIYNAVETGFALALYAKKVLEPKSTSFTNNLTNTSTQQLTVLGCASAAGEFLPPLVIYPRKRWPSKNLLDGFQNALMQVSPNGGMNSTIFMTWLRDVFAKSVASKEKPVVLFIDSEASHNIDKETGHFCDENGIVLYGLLPHASNIIQPLGLTVFECFKRKWPDVIKKHLEEAGDPANQTNFASLLKVTWDMCATAKLCLHGFIRSGIYPYNPNKPLSNGDIEASRNSAMSPSEPAGTSGLSATSTAYRPGIAMSARQPTDTSVLSVTPTAYRPGIAMSARQPTDTSVLSVTSTAYRPGIAMSARQPTDTSVLSVTPTAYRPDIAMSSREPPDTSVLYVTPTAYSYRPDIAMSAREPSDTTGQSSTPTAHRPEIAWMKDVFKMTHWIGLGKSLQFANALETGEDNQEEDFVRFKNLMESMPTATHQSSHAGPSHTNPVHPTPVGNKQPITSSMDNKPICSIAQIFYTQRRRNKTNTSNSVKNPMSIPIASISQEYRDYLQKKKEDVQKKEEDKKKKLEKAEIKAKRLKEKLTQRKLDQEKKKKKEKRLARKNQLEKVLREEEKKRVQCEEHTNDDEEEVAMVLESDDEMPAEQDVSES</sequence>
<keyword evidence="5" id="KW-1185">Reference proteome</keyword>
<feature type="region of interest" description="Disordered" evidence="1">
    <location>
        <begin position="691"/>
        <end position="761"/>
    </location>
</feature>
<comment type="caution">
    <text evidence="4">The sequence shown here is derived from an EMBL/GenBank/DDBJ whole genome shotgun (WGS) entry which is preliminary data.</text>
</comment>
<dbReference type="PANTHER" id="PTHR19303:SF74">
    <property type="entry name" value="POGO TRANSPOSABLE ELEMENT WITH KRAB DOMAIN"/>
    <property type="match status" value="1"/>
</dbReference>
<dbReference type="Gene3D" id="1.10.10.60">
    <property type="entry name" value="Homeodomain-like"/>
    <property type="match status" value="1"/>
</dbReference>
<dbReference type="GO" id="GO:0003677">
    <property type="term" value="F:DNA binding"/>
    <property type="evidence" value="ECO:0007669"/>
    <property type="project" value="InterPro"/>
</dbReference>
<dbReference type="AlphaFoldDB" id="A0AAV4K107"/>
<dbReference type="InterPro" id="IPR050863">
    <property type="entry name" value="CenT-Element_Derived"/>
</dbReference>
<evidence type="ECO:0000313" key="5">
    <source>
        <dbReference type="Proteomes" id="UP000762676"/>
    </source>
</evidence>
<gene>
    <name evidence="4" type="ORF">ElyMa_005253600</name>
</gene>
<dbReference type="InterPro" id="IPR009057">
    <property type="entry name" value="Homeodomain-like_sf"/>
</dbReference>
<feature type="compositionally biased region" description="Basic and acidic residues" evidence="1">
    <location>
        <begin position="715"/>
        <end position="734"/>
    </location>
</feature>